<dbReference type="InterPro" id="IPR010111">
    <property type="entry name" value="Kynureninase"/>
</dbReference>
<evidence type="ECO:0000313" key="8">
    <source>
        <dbReference type="EMBL" id="NMH27255.1"/>
    </source>
</evidence>
<comment type="function">
    <text evidence="4 6">Catalyzes the cleavage of L-kynurenine (L-Kyn) and L-3-hydroxykynurenine (L-3OHKyn) into anthranilic acid (AA) and 3-hydroxyanthranilic acid (3-OHAA), respectively.</text>
</comment>
<dbReference type="GO" id="GO:0030429">
    <property type="term" value="F:kynureninase activity"/>
    <property type="evidence" value="ECO:0007669"/>
    <property type="project" value="UniProtKB-UniRule"/>
</dbReference>
<name>A0A972JGU5_9FLAO</name>
<organism evidence="8 9">
    <name type="scientific">Flavobacterium silvaticum</name>
    <dbReference type="NCBI Taxonomy" id="1852020"/>
    <lineage>
        <taxon>Bacteria</taxon>
        <taxon>Pseudomonadati</taxon>
        <taxon>Bacteroidota</taxon>
        <taxon>Flavobacteriia</taxon>
        <taxon>Flavobacteriales</taxon>
        <taxon>Flavobacteriaceae</taxon>
        <taxon>Flavobacterium</taxon>
    </lineage>
</organism>
<evidence type="ECO:0000256" key="2">
    <source>
        <dbReference type="ARBA" id="ARBA00022801"/>
    </source>
</evidence>
<feature type="binding site" evidence="4">
    <location>
        <position position="301"/>
    </location>
    <ligand>
        <name>pyridoxal 5'-phosphate</name>
        <dbReference type="ChEBI" id="CHEBI:597326"/>
    </ligand>
</feature>
<dbReference type="Proteomes" id="UP000712080">
    <property type="component" value="Unassembled WGS sequence"/>
</dbReference>
<dbReference type="PANTHER" id="PTHR14084:SF0">
    <property type="entry name" value="KYNURENINASE"/>
    <property type="match status" value="1"/>
</dbReference>
<dbReference type="InterPro" id="IPR000192">
    <property type="entry name" value="Aminotrans_V_dom"/>
</dbReference>
<evidence type="ECO:0000256" key="4">
    <source>
        <dbReference type="HAMAP-Rule" id="MF_01970"/>
    </source>
</evidence>
<feature type="binding site" evidence="4">
    <location>
        <position position="217"/>
    </location>
    <ligand>
        <name>pyridoxal 5'-phosphate</name>
        <dbReference type="ChEBI" id="CHEBI:597326"/>
    </ligand>
</feature>
<evidence type="ECO:0000259" key="7">
    <source>
        <dbReference type="Pfam" id="PF00266"/>
    </source>
</evidence>
<dbReference type="AlphaFoldDB" id="A0A972JGU5"/>
<dbReference type="EMBL" id="JAAMPU010000099">
    <property type="protein sequence ID" value="NMH27255.1"/>
    <property type="molecule type" value="Genomic_DNA"/>
</dbReference>
<comment type="pathway">
    <text evidence="4 6">Cofactor biosynthesis; NAD(+) biosynthesis; quinolinate from L-kynurenine: step 2/3.</text>
</comment>
<feature type="binding site" evidence="4">
    <location>
        <position position="273"/>
    </location>
    <ligand>
        <name>pyridoxal 5'-phosphate</name>
        <dbReference type="ChEBI" id="CHEBI:597326"/>
    </ligand>
</feature>
<dbReference type="GO" id="GO:0009435">
    <property type="term" value="P:NAD+ biosynthetic process"/>
    <property type="evidence" value="ECO:0007669"/>
    <property type="project" value="UniProtKB-UniRule"/>
</dbReference>
<dbReference type="PIRSF" id="PIRSF038800">
    <property type="entry name" value="KYNU"/>
    <property type="match status" value="1"/>
</dbReference>
<evidence type="ECO:0000313" key="9">
    <source>
        <dbReference type="Proteomes" id="UP000712080"/>
    </source>
</evidence>
<comment type="caution">
    <text evidence="8">The sequence shown here is derived from an EMBL/GenBank/DDBJ whole genome shotgun (WGS) entry which is preliminary data.</text>
</comment>
<feature type="binding site" evidence="4">
    <location>
        <position position="104"/>
    </location>
    <ligand>
        <name>pyridoxal 5'-phosphate</name>
        <dbReference type="ChEBI" id="CHEBI:597326"/>
    </ligand>
</feature>
<evidence type="ECO:0000256" key="6">
    <source>
        <dbReference type="PIRNR" id="PIRNR038800"/>
    </source>
</evidence>
<comment type="similarity">
    <text evidence="4 6">Belongs to the kynureninase family.</text>
</comment>
<keyword evidence="3 4" id="KW-0663">Pyridoxal phosphate</keyword>
<dbReference type="InterPro" id="IPR015424">
    <property type="entry name" value="PyrdxlP-dep_Trfase"/>
</dbReference>
<comment type="caution">
    <text evidence="4">Lacks conserved residue(s) required for the propagation of feature annotation.</text>
</comment>
<reference evidence="8" key="1">
    <citation type="submission" date="2020-02" db="EMBL/GenBank/DDBJ databases">
        <title>Flavobacterium sp. genome.</title>
        <authorList>
            <person name="Jung H.S."/>
            <person name="Baek J.H."/>
            <person name="Jeon C.O."/>
        </authorList>
    </citation>
    <scope>NUCLEOTIDE SEQUENCE</scope>
    <source>
        <strain evidence="8">SE-s28</strain>
    </source>
</reference>
<dbReference type="RefSeq" id="WP_169526261.1">
    <property type="nucleotide sequence ID" value="NZ_JAAMPU010000099.1"/>
</dbReference>
<feature type="binding site" evidence="4">
    <location>
        <begin position="132"/>
        <end position="135"/>
    </location>
    <ligand>
        <name>pyridoxal 5'-phosphate</name>
        <dbReference type="ChEBI" id="CHEBI:597326"/>
    </ligand>
</feature>
<evidence type="ECO:0000256" key="3">
    <source>
        <dbReference type="ARBA" id="ARBA00022898"/>
    </source>
</evidence>
<dbReference type="Gene3D" id="3.40.640.10">
    <property type="entry name" value="Type I PLP-dependent aspartate aminotransferase-like (Major domain)"/>
    <property type="match status" value="1"/>
</dbReference>
<comment type="pathway">
    <text evidence="4 6">Amino-acid degradation; L-kynurenine degradation; L-alanine and anthranilate from L-kynurenine: step 1/1.</text>
</comment>
<dbReference type="NCBIfam" id="TIGR01814">
    <property type="entry name" value="kynureninase"/>
    <property type="match status" value="1"/>
</dbReference>
<comment type="catalytic activity">
    <reaction evidence="6">
        <text>3-hydroxy-L-kynurenine + H2O = 3-hydroxyanthranilate + L-alanine + H(+)</text>
        <dbReference type="Rhea" id="RHEA:25143"/>
        <dbReference type="ChEBI" id="CHEBI:15377"/>
        <dbReference type="ChEBI" id="CHEBI:15378"/>
        <dbReference type="ChEBI" id="CHEBI:36559"/>
        <dbReference type="ChEBI" id="CHEBI:57972"/>
        <dbReference type="ChEBI" id="CHEBI:58125"/>
        <dbReference type="EC" id="3.7.1.3"/>
    </reaction>
</comment>
<dbReference type="EC" id="3.7.1.3" evidence="4 5"/>
<evidence type="ECO:0000256" key="1">
    <source>
        <dbReference type="ARBA" id="ARBA00022642"/>
    </source>
</evidence>
<keyword evidence="2 4" id="KW-0378">Hydrolase</keyword>
<dbReference type="HAMAP" id="MF_01970">
    <property type="entry name" value="Kynureninase"/>
    <property type="match status" value="1"/>
</dbReference>
<feature type="binding site" evidence="4">
    <location>
        <position position="242"/>
    </location>
    <ligand>
        <name>pyridoxal 5'-phosphate</name>
        <dbReference type="ChEBI" id="CHEBI:597326"/>
    </ligand>
</feature>
<dbReference type="FunFam" id="3.40.640.10:FF:000031">
    <property type="entry name" value="Kynureninase"/>
    <property type="match status" value="1"/>
</dbReference>
<dbReference type="GO" id="GO:0097053">
    <property type="term" value="P:L-kynurenine catabolic process"/>
    <property type="evidence" value="ECO:0007669"/>
    <property type="project" value="UniProtKB-UniRule"/>
</dbReference>
<sequence length="429" mass="49397">MFQNTRDFARHLDSQDKISKYRNEFIFPKVNDKQVIYFVGNSLGLQPKTAKSYVDEIMTDWAELAVEGHFYAHKPWWDYHERFAQPLSKIVGALPSEITVMNTLSVNLHLLMVSFYRPTGKRIKIICEEKAFPSDQYLLQSQVKFHGFDPKTTIVEIKRREGENNIRHEDVIATIEEVGDELALLLMGGVNYYTGQVFDMKTITEAAQKQGAFVGWDLAHAAGNIKLELHDWKADFAAWCSYKYMNSGPGNASGCFIHEMHHNDPEMPRFAGWWGQRKDRRFKMEPEFMPESGADGWQVSNLPVLTLAPYLASVEMFAEVGMDALIEKRDKITAYLEFILHEIDKEVESTFEIITPSDPKERACQLSVYLHGEGRNLFDWLMKNGVITDWREPNVIRLAPVPLYCSFEDMYDFGQLLKKGISELHSVSK</sequence>
<feature type="modified residue" description="N6-(pyridoxal phosphate)lysine" evidence="4">
    <location>
        <position position="243"/>
    </location>
</feature>
<evidence type="ECO:0000256" key="5">
    <source>
        <dbReference type="NCBIfam" id="TIGR01814"/>
    </source>
</evidence>
<feature type="binding site" evidence="4">
    <location>
        <position position="105"/>
    </location>
    <ligand>
        <name>pyridoxal 5'-phosphate</name>
        <dbReference type="ChEBI" id="CHEBI:597326"/>
    </ligand>
</feature>
<dbReference type="InterPro" id="IPR015422">
    <property type="entry name" value="PyrdxlP-dep_Trfase_small"/>
</dbReference>
<dbReference type="Pfam" id="PF00266">
    <property type="entry name" value="Aminotran_5"/>
    <property type="match status" value="1"/>
</dbReference>
<accession>A0A972JGU5</accession>
<dbReference type="GO" id="GO:0043420">
    <property type="term" value="P:anthranilate metabolic process"/>
    <property type="evidence" value="ECO:0007669"/>
    <property type="project" value="TreeGrafter"/>
</dbReference>
<dbReference type="InterPro" id="IPR015421">
    <property type="entry name" value="PyrdxlP-dep_Trfase_major"/>
</dbReference>
<dbReference type="GO" id="GO:0019805">
    <property type="term" value="P:quinolinate biosynthetic process"/>
    <property type="evidence" value="ECO:0007669"/>
    <property type="project" value="UniProtKB-UniRule"/>
</dbReference>
<proteinExistence type="inferred from homology"/>
<dbReference type="PANTHER" id="PTHR14084">
    <property type="entry name" value="KYNURENINASE"/>
    <property type="match status" value="1"/>
</dbReference>
<dbReference type="GO" id="GO:0019441">
    <property type="term" value="P:L-tryptophan catabolic process to kynurenine"/>
    <property type="evidence" value="ECO:0007669"/>
    <property type="project" value="TreeGrafter"/>
</dbReference>
<gene>
    <name evidence="4 8" type="primary">kynU</name>
    <name evidence="8" type="ORF">G6047_04355</name>
</gene>
<dbReference type="Gene3D" id="3.90.1150.10">
    <property type="entry name" value="Aspartate Aminotransferase, domain 1"/>
    <property type="match status" value="1"/>
</dbReference>
<comment type="cofactor">
    <cofactor evidence="4 6">
        <name>pyridoxal 5'-phosphate</name>
        <dbReference type="ChEBI" id="CHEBI:597326"/>
    </cofactor>
</comment>
<dbReference type="Pfam" id="PF22580">
    <property type="entry name" value="KYNU_C"/>
    <property type="match status" value="1"/>
</dbReference>
<dbReference type="SUPFAM" id="SSF53383">
    <property type="entry name" value="PLP-dependent transferases"/>
    <property type="match status" value="1"/>
</dbReference>
<keyword evidence="1 4" id="KW-0662">Pyridine nucleotide biosynthesis</keyword>
<protein>
    <recommendedName>
        <fullName evidence="4 5">Kynureninase</fullName>
        <ecNumber evidence="4 5">3.7.1.3</ecNumber>
    </recommendedName>
    <alternativeName>
        <fullName evidence="4">L-kynurenine hydrolase</fullName>
    </alternativeName>
</protein>
<keyword evidence="9" id="KW-1185">Reference proteome</keyword>
<comment type="subunit">
    <text evidence="4 6">Homodimer.</text>
</comment>
<feature type="domain" description="Aminotransferase class V" evidence="7">
    <location>
        <begin position="175"/>
        <end position="245"/>
    </location>
</feature>
<comment type="catalytic activity">
    <reaction evidence="4 6">
        <text>L-kynurenine + H2O = anthranilate + L-alanine + H(+)</text>
        <dbReference type="Rhea" id="RHEA:16813"/>
        <dbReference type="ChEBI" id="CHEBI:15377"/>
        <dbReference type="ChEBI" id="CHEBI:15378"/>
        <dbReference type="ChEBI" id="CHEBI:16567"/>
        <dbReference type="ChEBI" id="CHEBI:57959"/>
        <dbReference type="ChEBI" id="CHEBI:57972"/>
        <dbReference type="EC" id="3.7.1.3"/>
    </reaction>
</comment>
<dbReference type="GO" id="GO:0005737">
    <property type="term" value="C:cytoplasm"/>
    <property type="evidence" value="ECO:0007669"/>
    <property type="project" value="UniProtKB-UniRule"/>
</dbReference>
<dbReference type="GO" id="GO:0030170">
    <property type="term" value="F:pyridoxal phosphate binding"/>
    <property type="evidence" value="ECO:0007669"/>
    <property type="project" value="UniProtKB-UniRule"/>
</dbReference>
<feature type="binding site" evidence="4">
    <location>
        <position position="220"/>
    </location>
    <ligand>
        <name>pyridoxal 5'-phosphate</name>
        <dbReference type="ChEBI" id="CHEBI:597326"/>
    </ligand>
</feature>